<gene>
    <name evidence="1" type="ORF">RPERSI_LOCUS8702</name>
</gene>
<dbReference type="EMBL" id="CAJVQC010015905">
    <property type="protein sequence ID" value="CAG8671529.1"/>
    <property type="molecule type" value="Genomic_DNA"/>
</dbReference>
<protein>
    <submittedName>
        <fullName evidence="1">25894_t:CDS:1</fullName>
    </submittedName>
</protein>
<sequence length="220" mass="25884">MHDCTCYQYVKCLYCKKDSLKFSCEYDKNILPITQNYTKLVSYAFTIYYNTKFNDKQIEILKDSKKKYNYNTEFTEDFKFSFCSACNSKWYCVGKTKSTKAKLTKLTKSKSTKSISSTATATEYTTFETNCIINISETDQLIDSHTTKKYNTNISKTNELNNCITSNTNKRIINLFKINKLDDYTVCDINILEYDELEDLLNNEIEELDLENEMFRRQLD</sequence>
<accession>A0ACA9NUL4</accession>
<feature type="non-terminal residue" evidence="1">
    <location>
        <position position="220"/>
    </location>
</feature>
<evidence type="ECO:0000313" key="2">
    <source>
        <dbReference type="Proteomes" id="UP000789920"/>
    </source>
</evidence>
<organism evidence="1 2">
    <name type="scientific">Racocetra persica</name>
    <dbReference type="NCBI Taxonomy" id="160502"/>
    <lineage>
        <taxon>Eukaryota</taxon>
        <taxon>Fungi</taxon>
        <taxon>Fungi incertae sedis</taxon>
        <taxon>Mucoromycota</taxon>
        <taxon>Glomeromycotina</taxon>
        <taxon>Glomeromycetes</taxon>
        <taxon>Diversisporales</taxon>
        <taxon>Gigasporaceae</taxon>
        <taxon>Racocetra</taxon>
    </lineage>
</organism>
<comment type="caution">
    <text evidence="1">The sequence shown here is derived from an EMBL/GenBank/DDBJ whole genome shotgun (WGS) entry which is preliminary data.</text>
</comment>
<reference evidence="1" key="1">
    <citation type="submission" date="2021-06" db="EMBL/GenBank/DDBJ databases">
        <authorList>
            <person name="Kallberg Y."/>
            <person name="Tangrot J."/>
            <person name="Rosling A."/>
        </authorList>
    </citation>
    <scope>NUCLEOTIDE SEQUENCE</scope>
    <source>
        <strain evidence="1">MA461A</strain>
    </source>
</reference>
<name>A0ACA9NUL4_9GLOM</name>
<evidence type="ECO:0000313" key="1">
    <source>
        <dbReference type="EMBL" id="CAG8671529.1"/>
    </source>
</evidence>
<dbReference type="Proteomes" id="UP000789920">
    <property type="component" value="Unassembled WGS sequence"/>
</dbReference>
<keyword evidence="2" id="KW-1185">Reference proteome</keyword>
<proteinExistence type="predicted"/>